<dbReference type="Pfam" id="PF00015">
    <property type="entry name" value="MCPsignal"/>
    <property type="match status" value="1"/>
</dbReference>
<dbReference type="GO" id="GO:0007165">
    <property type="term" value="P:signal transduction"/>
    <property type="evidence" value="ECO:0007669"/>
    <property type="project" value="UniProtKB-KW"/>
</dbReference>
<feature type="domain" description="Methyl-accepting transducer" evidence="3">
    <location>
        <begin position="196"/>
        <end position="423"/>
    </location>
</feature>
<dbReference type="PANTHER" id="PTHR32089:SF118">
    <property type="entry name" value="HEME-BASED AEROTACTIC TRANSDUCER HEMAT"/>
    <property type="match status" value="1"/>
</dbReference>
<organism evidence="4 5">
    <name type="scientific">Bacillus mesophilus</name>
    <dbReference type="NCBI Taxonomy" id="1808955"/>
    <lineage>
        <taxon>Bacteria</taxon>
        <taxon>Bacillati</taxon>
        <taxon>Bacillota</taxon>
        <taxon>Bacilli</taxon>
        <taxon>Bacillales</taxon>
        <taxon>Bacillaceae</taxon>
        <taxon>Bacillus</taxon>
    </lineage>
</organism>
<dbReference type="InterPro" id="IPR004089">
    <property type="entry name" value="MCPsignal_dom"/>
</dbReference>
<dbReference type="SMART" id="SM00283">
    <property type="entry name" value="MA"/>
    <property type="match status" value="1"/>
</dbReference>
<evidence type="ECO:0000313" key="4">
    <source>
        <dbReference type="EMBL" id="NEY70884.1"/>
    </source>
</evidence>
<evidence type="ECO:0000259" key="3">
    <source>
        <dbReference type="PROSITE" id="PS50111"/>
    </source>
</evidence>
<comment type="caution">
    <text evidence="4">The sequence shown here is derived from an EMBL/GenBank/DDBJ whole genome shotgun (WGS) entry which is preliminary data.</text>
</comment>
<dbReference type="Pfam" id="PF11563">
    <property type="entry name" value="Protoglobin"/>
    <property type="match status" value="1"/>
</dbReference>
<dbReference type="PROSITE" id="PS50111">
    <property type="entry name" value="CHEMOTAXIS_TRANSDUC_2"/>
    <property type="match status" value="1"/>
</dbReference>
<dbReference type="PANTHER" id="PTHR32089">
    <property type="entry name" value="METHYL-ACCEPTING CHEMOTAXIS PROTEIN MCPB"/>
    <property type="match status" value="1"/>
</dbReference>
<name>A0A6M0Q3V1_9BACI</name>
<dbReference type="GO" id="GO:0019825">
    <property type="term" value="F:oxygen binding"/>
    <property type="evidence" value="ECO:0007669"/>
    <property type="project" value="InterPro"/>
</dbReference>
<protein>
    <submittedName>
        <fullName evidence="4">Globin-coupled sensor protein</fullName>
    </submittedName>
</protein>
<dbReference type="Gene3D" id="1.10.287.950">
    <property type="entry name" value="Methyl-accepting chemotaxis protein"/>
    <property type="match status" value="1"/>
</dbReference>
<dbReference type="SUPFAM" id="SSF58104">
    <property type="entry name" value="Methyl-accepting chemotaxis protein (MCP) signaling domain"/>
    <property type="match status" value="1"/>
</dbReference>
<dbReference type="InterPro" id="IPR012292">
    <property type="entry name" value="Globin/Proto"/>
</dbReference>
<gene>
    <name evidence="4" type="ORF">G4D63_03915</name>
</gene>
<evidence type="ECO:0000313" key="5">
    <source>
        <dbReference type="Proteomes" id="UP000481043"/>
    </source>
</evidence>
<dbReference type="CDD" id="cd01068">
    <property type="entry name" value="globin_sensor"/>
    <property type="match status" value="1"/>
</dbReference>
<dbReference type="GO" id="GO:0020037">
    <property type="term" value="F:heme binding"/>
    <property type="evidence" value="ECO:0007669"/>
    <property type="project" value="InterPro"/>
</dbReference>
<keyword evidence="5" id="KW-1185">Reference proteome</keyword>
<proteinExistence type="predicted"/>
<keyword evidence="1 2" id="KW-0807">Transducer</keyword>
<dbReference type="GO" id="GO:0016020">
    <property type="term" value="C:membrane"/>
    <property type="evidence" value="ECO:0007669"/>
    <property type="project" value="InterPro"/>
</dbReference>
<dbReference type="EMBL" id="JAAIWM010000001">
    <property type="protein sequence ID" value="NEY70884.1"/>
    <property type="molecule type" value="Genomic_DNA"/>
</dbReference>
<dbReference type="Gene3D" id="1.10.490.10">
    <property type="entry name" value="Globins"/>
    <property type="match status" value="1"/>
</dbReference>
<dbReference type="AlphaFoldDB" id="A0A6M0Q3V1"/>
<sequence length="430" mass="48204">MLFKKSKPTKGNVELNSGRGELHIDRSSDVTKQVQMIGLTVEDLKRINRLQPVVIENIDSIVERFYKNLENEPSLLNIINDNSSIARLKNTLKGHISEMFDGVINQTFFDKRIRIAQIHVRIGLQTKWYMCAFQDLFLSLLDIVEENLSDPSERIHTIRAVSKILNLEQQLVLEAYDRETDVLRQKVEEQKYLIRDNVASATQNLAAISEETNASFQQLNHQSNEIVSLANAGTELSILAEERAKKGKEQLVIQNHNMSNINESVRDISSDVQVLLDISKQMQEIVNIVTGIAEQTNLLSLNAAIEAARAGEHGKGFGVVAGEVRKLSEQTKQSVTNVSALIINTNTQVNNLTKSLEKISSAVSDGRNNMQLTEVYFEEIVTTMNETKTQNNKIEIELVSFVNVVQELGNAFDEVASSADRLTALTQELN</sequence>
<evidence type="ECO:0000256" key="2">
    <source>
        <dbReference type="PROSITE-ProRule" id="PRU00284"/>
    </source>
</evidence>
<dbReference type="InterPro" id="IPR039379">
    <property type="entry name" value="Protoglobin_sensor_dom"/>
</dbReference>
<dbReference type="Proteomes" id="UP000481043">
    <property type="component" value="Unassembled WGS sequence"/>
</dbReference>
<accession>A0A6M0Q3V1</accession>
<reference evidence="4 5" key="1">
    <citation type="submission" date="2020-02" db="EMBL/GenBank/DDBJ databases">
        <title>Bacillus aquiflavi sp. nov., isolated from yellow water of strong flavor Chinese baijiu in Yibin region of China.</title>
        <authorList>
            <person name="Xie J."/>
        </authorList>
    </citation>
    <scope>NUCLEOTIDE SEQUENCE [LARGE SCALE GENOMIC DNA]</scope>
    <source>
        <strain evidence="4 5">SA4</strain>
    </source>
</reference>
<dbReference type="InterPro" id="IPR044398">
    <property type="entry name" value="Globin-sensor_dom"/>
</dbReference>
<evidence type="ECO:0000256" key="1">
    <source>
        <dbReference type="ARBA" id="ARBA00023224"/>
    </source>
</evidence>
<dbReference type="SUPFAM" id="SSF46458">
    <property type="entry name" value="Globin-like"/>
    <property type="match status" value="1"/>
</dbReference>
<dbReference type="InterPro" id="IPR009050">
    <property type="entry name" value="Globin-like_sf"/>
</dbReference>